<keyword evidence="3" id="KW-1185">Reference proteome</keyword>
<dbReference type="EMBL" id="FOMX01000037">
    <property type="protein sequence ID" value="SFF23499.1"/>
    <property type="molecule type" value="Genomic_DNA"/>
</dbReference>
<dbReference type="GO" id="GO:0016740">
    <property type="term" value="F:transferase activity"/>
    <property type="evidence" value="ECO:0007669"/>
    <property type="project" value="UniProtKB-KW"/>
</dbReference>
<dbReference type="InterPro" id="IPR029044">
    <property type="entry name" value="Nucleotide-diphossugar_trans"/>
</dbReference>
<dbReference type="STRING" id="54.SAMN02745121_07650"/>
<gene>
    <name evidence="2" type="ORF">SAMN02745121_07650</name>
</gene>
<dbReference type="Gene3D" id="3.90.550.10">
    <property type="entry name" value="Spore Coat Polysaccharide Biosynthesis Protein SpsA, Chain A"/>
    <property type="match status" value="1"/>
</dbReference>
<dbReference type="PANTHER" id="PTHR10859">
    <property type="entry name" value="GLYCOSYL TRANSFERASE"/>
    <property type="match status" value="1"/>
</dbReference>
<dbReference type="CDD" id="cd04179">
    <property type="entry name" value="DPM_DPG-synthase_like"/>
    <property type="match status" value="1"/>
</dbReference>
<name>A0A1I2H2I9_9BACT</name>
<dbReference type="InterPro" id="IPR001173">
    <property type="entry name" value="Glyco_trans_2-like"/>
</dbReference>
<evidence type="ECO:0000313" key="2">
    <source>
        <dbReference type="EMBL" id="SFF23499.1"/>
    </source>
</evidence>
<protein>
    <submittedName>
        <fullName evidence="2">Glycosyltransferase involved in cell wall bisynthesis</fullName>
    </submittedName>
</protein>
<dbReference type="OrthoDB" id="9810303at2"/>
<dbReference type="AlphaFoldDB" id="A0A1I2H2I9"/>
<dbReference type="PANTHER" id="PTHR10859:SF91">
    <property type="entry name" value="DOLICHYL-PHOSPHATE BETA-GLUCOSYLTRANSFERASE"/>
    <property type="match status" value="1"/>
</dbReference>
<dbReference type="Pfam" id="PF00535">
    <property type="entry name" value="Glycos_transf_2"/>
    <property type="match status" value="1"/>
</dbReference>
<dbReference type="SUPFAM" id="SSF53448">
    <property type="entry name" value="Nucleotide-diphospho-sugar transferases"/>
    <property type="match status" value="1"/>
</dbReference>
<keyword evidence="2" id="KW-0808">Transferase</keyword>
<organism evidence="2 3">
    <name type="scientific">Nannocystis exedens</name>
    <dbReference type="NCBI Taxonomy" id="54"/>
    <lineage>
        <taxon>Bacteria</taxon>
        <taxon>Pseudomonadati</taxon>
        <taxon>Myxococcota</taxon>
        <taxon>Polyangia</taxon>
        <taxon>Nannocystales</taxon>
        <taxon>Nannocystaceae</taxon>
        <taxon>Nannocystis</taxon>
    </lineage>
</organism>
<dbReference type="GO" id="GO:0006487">
    <property type="term" value="P:protein N-linked glycosylation"/>
    <property type="evidence" value="ECO:0007669"/>
    <property type="project" value="TreeGrafter"/>
</dbReference>
<dbReference type="Proteomes" id="UP000199400">
    <property type="component" value="Unassembled WGS sequence"/>
</dbReference>
<proteinExistence type="predicted"/>
<accession>A0A1I2H2I9</accession>
<evidence type="ECO:0000313" key="3">
    <source>
        <dbReference type="Proteomes" id="UP000199400"/>
    </source>
</evidence>
<sequence>MSGGTGRCSAVEVTGDASGGTAAFRPCALIPTYDNPRTVRDVVLRVKAHLPDVVVIDDGSGPEGRAAVEAIGAEGLAHVRRRPQNGGKGAAVKTGFQFARELGYTHALQVDADGQHDLGDIPQFLATARARPDALILGAPVYDASAPKGRLIARKITLFWTDFEAGRGVITDPMCGFRVYPLAPALALGRTGDRMDFDIEVAVRLVWAGVPVINLPTKVRYIGRDEGGVSHFRVFGDNVKISWLHTRLSFQRVMVRPWINLYRRLRRPALPAGR</sequence>
<evidence type="ECO:0000259" key="1">
    <source>
        <dbReference type="Pfam" id="PF00535"/>
    </source>
</evidence>
<reference evidence="3" key="1">
    <citation type="submission" date="2016-10" db="EMBL/GenBank/DDBJ databases">
        <authorList>
            <person name="Varghese N."/>
            <person name="Submissions S."/>
        </authorList>
    </citation>
    <scope>NUCLEOTIDE SEQUENCE [LARGE SCALE GENOMIC DNA]</scope>
    <source>
        <strain evidence="3">ATCC 25963</strain>
    </source>
</reference>
<feature type="domain" description="Glycosyltransferase 2-like" evidence="1">
    <location>
        <begin position="28"/>
        <end position="144"/>
    </location>
</feature>